<gene>
    <name evidence="4" type="ORF">BRAFLDRAFT_125247</name>
</gene>
<evidence type="ECO:0000256" key="1">
    <source>
        <dbReference type="ARBA" id="ARBA00022441"/>
    </source>
</evidence>
<dbReference type="Pfam" id="PF00651">
    <property type="entry name" value="BTB"/>
    <property type="match status" value="1"/>
</dbReference>
<sequence>MNVTHDDYPKAVLDGLNKLREHAELTDVVLEVGGASPYFRGMFTSGYAEAKQERVSIQGVSEVAMATILDYAYTGCLQMEPDQVQAVMSAARLLQVDFVCHKAAEYMKDHLDVSNCVDVLMYADMLGDCNLVKASVRYIASRFNQAALQPAFLQLPLPLLQSLLNRDDLITLSEDDVVQAALRWINFSQEERLQHLPTLCRSFRRSFVSSKQLAEIESKCLATDIKLVYSESSDQRLGYERTEMQIFLQDESLRTSHPPAPCYDPSTGKLYELHMPGNLNSHYSVIFTPDGELYLAGGIDLTDDVVIQKKFYQYNHLLNTWEPRCEMISPRVCCGLVYLKGYIYAIGGDKNKETAERYDPSCDEWTSIPSIPHPIPTYTRPCAVTLHDNIYVIVKQGCYCFSTTDNTWNETADILEPPSRAQAVTYQGCIYCIDCDKEWRDFSGTVEKYDPANGVWKQTENGRVFDFTGATLMKLGGSLYLFTVPKSNTIYVHQYDPDTDCWMLVDDNSRLVPPFKWLGTGYRDLIKIDQNEIEYPDKMAVLLAGVGNLRNVMATMAGLKQSFGGSVHFVLNDNDPQVMARNVFFLYILWKYKGEEEKVAQQLTQIWYSVKIGEEEAAMAQESLTELLALQDDTNTLCGGRVTILAEQFSQLRPVFQLWLSLLNGEKMAQTTPREQLRLIYELAKEGVGLYLRSIPTRHRSSAKDWFKTGLLIPMSDPRRKRARRDNATLAAWNPAHDEVLQYHPSLPTIAKQAGKIAAGINDDSMPFSEWDYLEATAQSSGDDLLEMYSHYIGDVVNRFACRFNQGSVSCLVILDNCLNLQAHLPVEIQFDRIFTSNISDYINYPVLLEALRPLLRKDNNKSVIITEFINWDMCCPEEAKPPQDDLPLVMRLFKQAIEDLRHEPDRPDWVSRQAGMSSGQAGIMAMIPVFLSAGIDSIAEYFDNWGVFNQYLRAALLAHRCPEPSHPVLSTKDVPKMSEVRNFSGMKMRNFLKELNTVCPFRHRVNVRRLTKFYGHKRVLEWTLPEAAGFVSPKGLNIVFVTHHLLRALLAVKIHSMYVQNLAFLKQALQKKRVAHIRDC</sequence>
<keyword evidence="2" id="KW-0677">Repeat</keyword>
<proteinExistence type="predicted"/>
<dbReference type="InParanoid" id="C3YH57"/>
<dbReference type="InterPro" id="IPR027974">
    <property type="entry name" value="DUF4470"/>
</dbReference>
<dbReference type="Gene3D" id="2.120.10.80">
    <property type="entry name" value="Kelch-type beta propeller"/>
    <property type="match status" value="1"/>
</dbReference>
<dbReference type="AlphaFoldDB" id="C3YH57"/>
<dbReference type="SUPFAM" id="SSF54695">
    <property type="entry name" value="POZ domain"/>
    <property type="match status" value="1"/>
</dbReference>
<dbReference type="InterPro" id="IPR015915">
    <property type="entry name" value="Kelch-typ_b-propeller"/>
</dbReference>
<protein>
    <recommendedName>
        <fullName evidence="3">BTB domain-containing protein</fullName>
    </recommendedName>
</protein>
<dbReference type="InterPro" id="IPR011705">
    <property type="entry name" value="BACK"/>
</dbReference>
<evidence type="ECO:0000256" key="2">
    <source>
        <dbReference type="ARBA" id="ARBA00022737"/>
    </source>
</evidence>
<dbReference type="Pfam" id="PF07707">
    <property type="entry name" value="BACK"/>
    <property type="match status" value="1"/>
</dbReference>
<dbReference type="SMART" id="SM00875">
    <property type="entry name" value="BACK"/>
    <property type="match status" value="1"/>
</dbReference>
<dbReference type="SMART" id="SM00225">
    <property type="entry name" value="BTB"/>
    <property type="match status" value="1"/>
</dbReference>
<dbReference type="eggNOG" id="KOG4441">
    <property type="taxonomic scope" value="Eukaryota"/>
</dbReference>
<organism>
    <name type="scientific">Branchiostoma floridae</name>
    <name type="common">Florida lancelet</name>
    <name type="synonym">Amphioxus</name>
    <dbReference type="NCBI Taxonomy" id="7739"/>
    <lineage>
        <taxon>Eukaryota</taxon>
        <taxon>Metazoa</taxon>
        <taxon>Chordata</taxon>
        <taxon>Cephalochordata</taxon>
        <taxon>Leptocardii</taxon>
        <taxon>Amphioxiformes</taxon>
        <taxon>Branchiostomatidae</taxon>
        <taxon>Branchiostoma</taxon>
    </lineage>
</organism>
<name>C3YH57_BRAFL</name>
<dbReference type="Gene3D" id="3.30.710.10">
    <property type="entry name" value="Potassium Channel Kv1.1, Chain A"/>
    <property type="match status" value="1"/>
</dbReference>
<dbReference type="PANTHER" id="PTHR24412">
    <property type="entry name" value="KELCH PROTEIN"/>
    <property type="match status" value="1"/>
</dbReference>
<dbReference type="Pfam" id="PF01344">
    <property type="entry name" value="Kelch_1"/>
    <property type="match status" value="1"/>
</dbReference>
<reference evidence="4" key="1">
    <citation type="journal article" date="2008" name="Nature">
        <title>The amphioxus genome and the evolution of the chordate karyotype.</title>
        <authorList>
            <consortium name="US DOE Joint Genome Institute (JGI-PGF)"/>
            <person name="Putnam N.H."/>
            <person name="Butts T."/>
            <person name="Ferrier D.E.K."/>
            <person name="Furlong R.F."/>
            <person name="Hellsten U."/>
            <person name="Kawashima T."/>
            <person name="Robinson-Rechavi M."/>
            <person name="Shoguchi E."/>
            <person name="Terry A."/>
            <person name="Yu J.-K."/>
            <person name="Benito-Gutierrez E.L."/>
            <person name="Dubchak I."/>
            <person name="Garcia-Fernandez J."/>
            <person name="Gibson-Brown J.J."/>
            <person name="Grigoriev I.V."/>
            <person name="Horton A.C."/>
            <person name="de Jong P.J."/>
            <person name="Jurka J."/>
            <person name="Kapitonov V.V."/>
            <person name="Kohara Y."/>
            <person name="Kuroki Y."/>
            <person name="Lindquist E."/>
            <person name="Lucas S."/>
            <person name="Osoegawa K."/>
            <person name="Pennacchio L.A."/>
            <person name="Salamov A.A."/>
            <person name="Satou Y."/>
            <person name="Sauka-Spengler T."/>
            <person name="Schmutz J."/>
            <person name="Shin-I T."/>
            <person name="Toyoda A."/>
            <person name="Bronner-Fraser M."/>
            <person name="Fujiyama A."/>
            <person name="Holland L.Z."/>
            <person name="Holland P.W.H."/>
            <person name="Satoh N."/>
            <person name="Rokhsar D.S."/>
        </authorList>
    </citation>
    <scope>NUCLEOTIDE SEQUENCE [LARGE SCALE GENOMIC DNA]</scope>
    <source>
        <strain evidence="4">S238N-H82</strain>
        <tissue evidence="4">Testes</tissue>
    </source>
</reference>
<dbReference type="Gene3D" id="1.25.40.420">
    <property type="match status" value="1"/>
</dbReference>
<dbReference type="InterPro" id="IPR000210">
    <property type="entry name" value="BTB/POZ_dom"/>
</dbReference>
<dbReference type="InterPro" id="IPR011333">
    <property type="entry name" value="SKP1/BTB/POZ_sf"/>
</dbReference>
<evidence type="ECO:0000313" key="4">
    <source>
        <dbReference type="EMBL" id="EEN60293.1"/>
    </source>
</evidence>
<feature type="domain" description="BTB" evidence="3">
    <location>
        <begin position="36"/>
        <end position="81"/>
    </location>
</feature>
<dbReference type="SUPFAM" id="SSF117281">
    <property type="entry name" value="Kelch motif"/>
    <property type="match status" value="1"/>
</dbReference>
<dbReference type="SMART" id="SM00612">
    <property type="entry name" value="Kelch"/>
    <property type="match status" value="2"/>
</dbReference>
<dbReference type="InterPro" id="IPR006652">
    <property type="entry name" value="Kelch_1"/>
</dbReference>
<dbReference type="Pfam" id="PF14737">
    <property type="entry name" value="DUF4470"/>
    <property type="match status" value="1"/>
</dbReference>
<evidence type="ECO:0000259" key="3">
    <source>
        <dbReference type="PROSITE" id="PS50097"/>
    </source>
</evidence>
<keyword evidence="1" id="KW-0880">Kelch repeat</keyword>
<dbReference type="PROSITE" id="PS50097">
    <property type="entry name" value="BTB"/>
    <property type="match status" value="1"/>
</dbReference>
<accession>C3YH57</accession>
<dbReference type="PANTHER" id="PTHR24412:SF499">
    <property type="entry name" value="KELCH REPEAT AND BTB DOMAIN-CONTAINING PROTEIN 8-LIKE ISOFORM X1"/>
    <property type="match status" value="1"/>
</dbReference>
<dbReference type="EMBL" id="GG666513">
    <property type="protein sequence ID" value="EEN60293.1"/>
    <property type="molecule type" value="Genomic_DNA"/>
</dbReference>